<evidence type="ECO:0000313" key="1">
    <source>
        <dbReference type="EMBL" id="KAF0693819.1"/>
    </source>
</evidence>
<feature type="non-terminal residue" evidence="1">
    <location>
        <position position="48"/>
    </location>
</feature>
<evidence type="ECO:0000313" key="2">
    <source>
        <dbReference type="Proteomes" id="UP000478052"/>
    </source>
</evidence>
<comment type="caution">
    <text evidence="1">The sequence shown here is derived from an EMBL/GenBank/DDBJ whole genome shotgun (WGS) entry which is preliminary data.</text>
</comment>
<protein>
    <submittedName>
        <fullName evidence="1">Uncharacterized protein</fullName>
    </submittedName>
</protein>
<dbReference type="Proteomes" id="UP000478052">
    <property type="component" value="Unassembled WGS sequence"/>
</dbReference>
<name>A0A6G0VKS3_APHCR</name>
<reference evidence="1 2" key="1">
    <citation type="submission" date="2019-08" db="EMBL/GenBank/DDBJ databases">
        <title>Whole genome of Aphis craccivora.</title>
        <authorList>
            <person name="Voronova N.V."/>
            <person name="Shulinski R.S."/>
            <person name="Bandarenka Y.V."/>
            <person name="Zhorov D.G."/>
            <person name="Warner D."/>
        </authorList>
    </citation>
    <scope>NUCLEOTIDE SEQUENCE [LARGE SCALE GENOMIC DNA]</scope>
    <source>
        <strain evidence="1">180601</strain>
        <tissue evidence="1">Whole Body</tissue>
    </source>
</reference>
<sequence length="48" mass="5759">MPPEFLFYRIKSTSPANYTKNDIYDCWLYQNKSWSDLVSIPENKNNNL</sequence>
<gene>
    <name evidence="1" type="ORF">FWK35_00035235</name>
</gene>
<proteinExistence type="predicted"/>
<accession>A0A6G0VKS3</accession>
<dbReference type="EMBL" id="VUJU01015451">
    <property type="protein sequence ID" value="KAF0693819.1"/>
    <property type="molecule type" value="Genomic_DNA"/>
</dbReference>
<keyword evidence="2" id="KW-1185">Reference proteome</keyword>
<organism evidence="1 2">
    <name type="scientific">Aphis craccivora</name>
    <name type="common">Cowpea aphid</name>
    <dbReference type="NCBI Taxonomy" id="307492"/>
    <lineage>
        <taxon>Eukaryota</taxon>
        <taxon>Metazoa</taxon>
        <taxon>Ecdysozoa</taxon>
        <taxon>Arthropoda</taxon>
        <taxon>Hexapoda</taxon>
        <taxon>Insecta</taxon>
        <taxon>Pterygota</taxon>
        <taxon>Neoptera</taxon>
        <taxon>Paraneoptera</taxon>
        <taxon>Hemiptera</taxon>
        <taxon>Sternorrhyncha</taxon>
        <taxon>Aphidomorpha</taxon>
        <taxon>Aphidoidea</taxon>
        <taxon>Aphididae</taxon>
        <taxon>Aphidini</taxon>
        <taxon>Aphis</taxon>
        <taxon>Aphis</taxon>
    </lineage>
</organism>
<dbReference type="AlphaFoldDB" id="A0A6G0VKS3"/>